<sequence>MKYKLFLVCVWATIVSHAQQISIDDTLTPEELIETVLFQGCIDVSNVSSSVNGSVDGLMSYGYFESANSNFPFNNGIVLTTGDVNASGNPFNTNALNNGTDNWGTDSDLENVLGVSNTLNATVIEFDVVAASNQINFNYILASEEYLNDYPCNYSDSFGFLIRPNNGSAPYTNITLIPGTNTNVSTQNIRPNIVGFCDALNEEYFEGYNVGDTNYNGRTTILTATADIVPNTSYHIKLVIADQFDENFDSAVFIEGNTFTQELELGNTISTCDASLELDTEIDNPEAIFEWYYNGTLLSDNTPAIIADQTGNYEVVVTIPYGLNQCVISDTISVTVDGDAMTTEVDDFELCEESFGSNTATFNLTNYNAVIATSVDFTNPSIEYYYTLSDAENGANEITAAIQNTTNPQALVAKVIDPVSGCVGYTPFNIVVNSLPDIIDPDELQICEETGVTTGFFDLSIAGNQTIGNTNNLEVAYYESLNEAENNLNPITDLNYESQVADQIIYIKATDTITSCSNLTTVTLHVNQGPDLLMDEYDMDACYPQGSGFAIFDLTSILEHFVQDTSVYNITFYPSLADAENNNNPITDPANFNNSVEDTQSIYVSIVDPVTGCASIARINVYAAVLSSETNRADFYTCDDITNDEVEEFDLSYVATYIANGLGDVTVTFYATENDMNNEVNPIDQTVPYFNTTNPQQLYITISNDDDCIFYDDINLVINPYFEVTGIPNQTYCDDNSDGFTTVMLEDFTETIINGNDYTVKYYISEDDANNQSNPITLFTNTTNPQTIWAVVTDEEGICSDVIDFEIEVLSAPDTNTLNDMQYCDDNDDGIYNVNLNDVIPQLISDTTDVTIEFYTSENDAVDGTNMITTPSNFNTSTTNIYVKSINDLTGCYNIQSYTLYITYFPDLTAENSNFTVCESDGDGIEAIYLENYDAAIAQGVVDVEVLYFESQNDADLNINPIDKNSAYFNTTDPQLIYVRRHSIYDNDCARVDLINIHISDYPEYDAPNGLFLCDDISNDGFADFTLTDAFTTSTLNNPNLTITFHENKNEAENNLNSLDSIYTNNVNPKTIWSRIETTEGCYQLEAITLNVVSVGQIQQPSPISYCDDDENGFEIVDLTGEDVEVLMIRQNNIDLAYYETEQDAINGTNPITDPENYSVSVGNGTPTTVYITATNTNSLCSLYVPLQIYIYEIPQFNKDTTLDICAENVNRLHLADLNDLVIDDADQFTFSYYYTYANAVAETNALGNNINLTNSTVTLYVRAENIVSGCSNITNVTVNLLQKPGPFSIDDISTCALDITAHTINLTQNLPTLITNNPDLVVSYHTTQLDAENNMNAITSPQTYVAHDDERIFVRVESSDTGCFAIPKFDVILYRRPTIPLDNTYVICTEGGSIVVDAYTGYPEDTYVWQNNATTSAITISEPGTYGVTVTSPDGCTNTKYFGVNESESAFVVDVETTSFSDNNSITIQVSGSGIYEFSLDGGPFQSSNVFEDVQIGYHSVEITDLKGCDATIIDDIVILGFPKYFTPNGDGVNDQWSIFGFETLSDSYITIFDRYGKLIKVINHGDEGWDGTFNGHMLPSNDYWFEATINDGVEEPFVFRSHFTLKR</sequence>
<evidence type="ECO:0000313" key="2">
    <source>
        <dbReference type="EMBL" id="GLB49943.1"/>
    </source>
</evidence>
<evidence type="ECO:0000313" key="3">
    <source>
        <dbReference type="Proteomes" id="UP001143543"/>
    </source>
</evidence>
<keyword evidence="3" id="KW-1185">Reference proteome</keyword>
<organism evidence="2 3">
    <name type="scientific">Neptunitalea lumnitzerae</name>
    <dbReference type="NCBI Taxonomy" id="2965509"/>
    <lineage>
        <taxon>Bacteria</taxon>
        <taxon>Pseudomonadati</taxon>
        <taxon>Bacteroidota</taxon>
        <taxon>Flavobacteriia</taxon>
        <taxon>Flavobacteriales</taxon>
        <taxon>Flavobacteriaceae</taxon>
        <taxon>Neptunitalea</taxon>
    </lineage>
</organism>
<protein>
    <recommendedName>
        <fullName evidence="4">Gliding motility-associated C-terminal domain-containing protein</fullName>
    </recommendedName>
</protein>
<evidence type="ECO:0008006" key="4">
    <source>
        <dbReference type="Google" id="ProtNLM"/>
    </source>
</evidence>
<dbReference type="RefSeq" id="WP_281765562.1">
    <property type="nucleotide sequence ID" value="NZ_BRVO01000002.1"/>
</dbReference>
<feature type="signal peptide" evidence="1">
    <location>
        <begin position="1"/>
        <end position="18"/>
    </location>
</feature>
<gene>
    <name evidence="2" type="ORF">Y10_23110</name>
</gene>
<comment type="caution">
    <text evidence="2">The sequence shown here is derived from an EMBL/GenBank/DDBJ whole genome shotgun (WGS) entry which is preliminary data.</text>
</comment>
<dbReference type="InterPro" id="IPR049804">
    <property type="entry name" value="Choice_anch_L"/>
</dbReference>
<dbReference type="Proteomes" id="UP001143543">
    <property type="component" value="Unassembled WGS sequence"/>
</dbReference>
<reference evidence="2" key="1">
    <citation type="submission" date="2022-07" db="EMBL/GenBank/DDBJ databases">
        <title>Taxonomy of Novel Oxalotrophic and Methylotrophic Bacteria.</title>
        <authorList>
            <person name="Sahin N."/>
            <person name="Tani A."/>
        </authorList>
    </citation>
    <scope>NUCLEOTIDE SEQUENCE</scope>
    <source>
        <strain evidence="2">Y10</strain>
    </source>
</reference>
<keyword evidence="1" id="KW-0732">Signal</keyword>
<dbReference type="InterPro" id="IPR026341">
    <property type="entry name" value="T9SS_type_B"/>
</dbReference>
<feature type="chain" id="PRO_5045913644" description="Gliding motility-associated C-terminal domain-containing protein" evidence="1">
    <location>
        <begin position="19"/>
        <end position="1609"/>
    </location>
</feature>
<dbReference type="Pfam" id="PF13585">
    <property type="entry name" value="CHU_C"/>
    <property type="match status" value="1"/>
</dbReference>
<dbReference type="NCBIfam" id="NF038133">
    <property type="entry name" value="choice_anch_L"/>
    <property type="match status" value="1"/>
</dbReference>
<dbReference type="NCBIfam" id="TIGR04131">
    <property type="entry name" value="Bac_Flav_CTERM"/>
    <property type="match status" value="1"/>
</dbReference>
<name>A0ABQ5MKL0_9FLAO</name>
<accession>A0ABQ5MKL0</accession>
<proteinExistence type="predicted"/>
<evidence type="ECO:0000256" key="1">
    <source>
        <dbReference type="SAM" id="SignalP"/>
    </source>
</evidence>
<dbReference type="EMBL" id="BRVO01000002">
    <property type="protein sequence ID" value="GLB49943.1"/>
    <property type="molecule type" value="Genomic_DNA"/>
</dbReference>